<dbReference type="Proteomes" id="UP001597295">
    <property type="component" value="Unassembled WGS sequence"/>
</dbReference>
<reference evidence="3" key="1">
    <citation type="journal article" date="2019" name="Int. J. Syst. Evol. Microbiol.">
        <title>The Global Catalogue of Microorganisms (GCM) 10K type strain sequencing project: providing services to taxonomists for standard genome sequencing and annotation.</title>
        <authorList>
            <consortium name="The Broad Institute Genomics Platform"/>
            <consortium name="The Broad Institute Genome Sequencing Center for Infectious Disease"/>
            <person name="Wu L."/>
            <person name="Ma J."/>
        </authorList>
    </citation>
    <scope>NUCLEOTIDE SEQUENCE [LARGE SCALE GENOMIC DNA]</scope>
    <source>
        <strain evidence="3">CGMCC 1.19062</strain>
    </source>
</reference>
<feature type="region of interest" description="Disordered" evidence="1">
    <location>
        <begin position="124"/>
        <end position="147"/>
    </location>
</feature>
<sequence>MTMTLPALAQQVDQVRMRSQLRACIVAEAVHCELLQQVEKIEWHLNGAPLIAEIAGLLATPDDREALGVAYTLETIGFPALFTATEIRESALKRAGRDGIAPVFGTTPYMIMWELAQRMQERSRLVRPPFKPSSSPSPVASRFRPVR</sequence>
<proteinExistence type="predicted"/>
<evidence type="ECO:0000313" key="3">
    <source>
        <dbReference type="Proteomes" id="UP001597295"/>
    </source>
</evidence>
<evidence type="ECO:0000313" key="2">
    <source>
        <dbReference type="EMBL" id="MFD2261756.1"/>
    </source>
</evidence>
<dbReference type="RefSeq" id="WP_379874672.1">
    <property type="nucleotide sequence ID" value="NZ_JBHUIP010000003.1"/>
</dbReference>
<organism evidence="2 3">
    <name type="scientific">Lacibacterium aquatile</name>
    <dbReference type="NCBI Taxonomy" id="1168082"/>
    <lineage>
        <taxon>Bacteria</taxon>
        <taxon>Pseudomonadati</taxon>
        <taxon>Pseudomonadota</taxon>
        <taxon>Alphaproteobacteria</taxon>
        <taxon>Rhodospirillales</taxon>
        <taxon>Rhodospirillaceae</taxon>
    </lineage>
</organism>
<protein>
    <submittedName>
        <fullName evidence="2">Uncharacterized protein</fullName>
    </submittedName>
</protein>
<evidence type="ECO:0000256" key="1">
    <source>
        <dbReference type="SAM" id="MobiDB-lite"/>
    </source>
</evidence>
<feature type="compositionally biased region" description="Low complexity" evidence="1">
    <location>
        <begin position="126"/>
        <end position="147"/>
    </location>
</feature>
<dbReference type="EMBL" id="JBHUIP010000003">
    <property type="protein sequence ID" value="MFD2261756.1"/>
    <property type="molecule type" value="Genomic_DNA"/>
</dbReference>
<gene>
    <name evidence="2" type="ORF">ACFSM5_02575</name>
</gene>
<comment type="caution">
    <text evidence="2">The sequence shown here is derived from an EMBL/GenBank/DDBJ whole genome shotgun (WGS) entry which is preliminary data.</text>
</comment>
<keyword evidence="3" id="KW-1185">Reference proteome</keyword>
<name>A0ABW5DQD8_9PROT</name>
<accession>A0ABW5DQD8</accession>